<keyword evidence="5" id="KW-1185">Reference proteome</keyword>
<evidence type="ECO:0000259" key="3">
    <source>
        <dbReference type="Pfam" id="PF03358"/>
    </source>
</evidence>
<keyword evidence="2" id="KW-0288">FMN</keyword>
<dbReference type="InterPro" id="IPR005025">
    <property type="entry name" value="FMN_Rdtase-like_dom"/>
</dbReference>
<evidence type="ECO:0000313" key="5">
    <source>
        <dbReference type="Proteomes" id="UP000186323"/>
    </source>
</evidence>
<dbReference type="InterPro" id="IPR051796">
    <property type="entry name" value="ISF_SsuE-like"/>
</dbReference>
<gene>
    <name evidence="4" type="ORF">DESPIGER_0562</name>
</gene>
<dbReference type="PANTHER" id="PTHR43278">
    <property type="entry name" value="NAD(P)H-DEPENDENT FMN-CONTAINING OXIDOREDUCTASE YWQN-RELATED"/>
    <property type="match status" value="1"/>
</dbReference>
<protein>
    <submittedName>
        <fullName evidence="4">Iron-sulfur flavoprotein</fullName>
    </submittedName>
</protein>
<evidence type="ECO:0000256" key="2">
    <source>
        <dbReference type="ARBA" id="ARBA00022643"/>
    </source>
</evidence>
<name>A0A1K1LCL8_9BACT</name>
<dbReference type="SUPFAM" id="SSF52218">
    <property type="entry name" value="Flavoproteins"/>
    <property type="match status" value="1"/>
</dbReference>
<dbReference type="Pfam" id="PF03358">
    <property type="entry name" value="FMN_red"/>
    <property type="match status" value="1"/>
</dbReference>
<feature type="domain" description="NADPH-dependent FMN reductase-like" evidence="3">
    <location>
        <begin position="5"/>
        <end position="114"/>
    </location>
</feature>
<proteinExistence type="predicted"/>
<dbReference type="KEGG" id="dpg:DESPIGER_0562"/>
<reference evidence="5" key="1">
    <citation type="submission" date="2016-10" db="EMBL/GenBank/DDBJ databases">
        <authorList>
            <person name="Wegmann U."/>
        </authorList>
    </citation>
    <scope>NUCLEOTIDE SEQUENCE [LARGE SCALE GENOMIC DNA]</scope>
</reference>
<accession>A0A1K1LCL8</accession>
<dbReference type="Gene3D" id="3.40.50.360">
    <property type="match status" value="1"/>
</dbReference>
<dbReference type="RefSeq" id="WP_072332807.1">
    <property type="nucleotide sequence ID" value="NZ_CALUWT010000043.1"/>
</dbReference>
<dbReference type="OrthoDB" id="6398207at2"/>
<organism evidence="4 5">
    <name type="scientific">Desulfovibrio piger</name>
    <dbReference type="NCBI Taxonomy" id="901"/>
    <lineage>
        <taxon>Bacteria</taxon>
        <taxon>Pseudomonadati</taxon>
        <taxon>Thermodesulfobacteriota</taxon>
        <taxon>Desulfovibrionia</taxon>
        <taxon>Desulfovibrionales</taxon>
        <taxon>Desulfovibrionaceae</taxon>
        <taxon>Desulfovibrio</taxon>
    </lineage>
</organism>
<dbReference type="AlphaFoldDB" id="A0A1K1LCL8"/>
<dbReference type="Proteomes" id="UP000186323">
    <property type="component" value="Chromosome I"/>
</dbReference>
<sequence length="182" mass="19955">MSGKNILVISSSPRRRGNSDLLADAFIEGAQEAGHTVEKISLHDKKIGFCRGCLGCQKTQRCILRDDMDDILPRMQQAEVIVFASPVYFYSLCGQLKTLLDRTNPLFAGDYAFRDIYLLASAADTDEKAMEGPKKALEGWVVCFEKARLCGVVQALGVTEAGDIRRTPAALDAARDLGRGIR</sequence>
<keyword evidence="1" id="KW-0285">Flavoprotein</keyword>
<evidence type="ECO:0000256" key="1">
    <source>
        <dbReference type="ARBA" id="ARBA00022630"/>
    </source>
</evidence>
<dbReference type="EMBL" id="LT630450">
    <property type="protein sequence ID" value="SFV72448.1"/>
    <property type="molecule type" value="Genomic_DNA"/>
</dbReference>
<dbReference type="PANTHER" id="PTHR43278:SF4">
    <property type="entry name" value="NAD(P)H-DEPENDENT FMN-CONTAINING OXIDOREDUCTASE YWQN-RELATED"/>
    <property type="match status" value="1"/>
</dbReference>
<evidence type="ECO:0000313" key="4">
    <source>
        <dbReference type="EMBL" id="SFV72448.1"/>
    </source>
</evidence>
<dbReference type="InterPro" id="IPR029039">
    <property type="entry name" value="Flavoprotein-like_sf"/>
</dbReference>
<dbReference type="GO" id="GO:0016491">
    <property type="term" value="F:oxidoreductase activity"/>
    <property type="evidence" value="ECO:0007669"/>
    <property type="project" value="InterPro"/>
</dbReference>